<sequence>MTIKLQIPVIDLAGFEGVERENLCKEIARACEQWGFFQVINHAVDESLMTRALDVYREFYYLPPEEKMKVLLTGGSRDGWQHPTLTEPSDNSQIVKNVVGPSSPEFLDNIWIPDLPQSRHKRPTSPCSFQPTVSEFVMAAKSLHEKLLKMMSEGLGLESDAFMKHLSAPYVSTRSHFYPFPATGTDVDGPYLAHSDASILSNGKYKSVLHRGSRNASKERVSLACFYSPSGAAVMAPIEELHIGGQRPNYRAVRFRDYVKDHVQSLMANGNIRRWDWNCSNLKSYLATLLQYPDCVISVSVEKSPVGGASREAEWSS</sequence>
<dbReference type="GO" id="GO:0046872">
    <property type="term" value="F:metal ion binding"/>
    <property type="evidence" value="ECO:0007669"/>
    <property type="project" value="UniProtKB-KW"/>
</dbReference>
<evidence type="ECO:0000313" key="5">
    <source>
        <dbReference type="EMBL" id="KAL2650445.1"/>
    </source>
</evidence>
<dbReference type="SUPFAM" id="SSF51197">
    <property type="entry name" value="Clavaminate synthase-like"/>
    <property type="match status" value="1"/>
</dbReference>
<evidence type="ECO:0000313" key="6">
    <source>
        <dbReference type="Proteomes" id="UP001605036"/>
    </source>
</evidence>
<accession>A0ABD1ZG82</accession>
<dbReference type="InterPro" id="IPR026992">
    <property type="entry name" value="DIOX_N"/>
</dbReference>
<gene>
    <name evidence="5" type="ORF">R1flu_018573</name>
</gene>
<dbReference type="Gene3D" id="2.60.120.330">
    <property type="entry name" value="B-lactam Antibiotic, Isopenicillin N Synthase, Chain"/>
    <property type="match status" value="2"/>
</dbReference>
<dbReference type="InterPro" id="IPR027443">
    <property type="entry name" value="IPNS-like_sf"/>
</dbReference>
<dbReference type="Pfam" id="PF03171">
    <property type="entry name" value="2OG-FeII_Oxy"/>
    <property type="match status" value="1"/>
</dbReference>
<evidence type="ECO:0000259" key="3">
    <source>
        <dbReference type="Pfam" id="PF03171"/>
    </source>
</evidence>
<dbReference type="InterPro" id="IPR044861">
    <property type="entry name" value="IPNS-like_FE2OG_OXY"/>
</dbReference>
<proteinExistence type="predicted"/>
<protein>
    <submittedName>
        <fullName evidence="5">Uncharacterized protein</fullName>
    </submittedName>
</protein>
<name>A0ABD1ZG82_9MARC</name>
<evidence type="ECO:0000256" key="2">
    <source>
        <dbReference type="ARBA" id="ARBA00023004"/>
    </source>
</evidence>
<dbReference type="Pfam" id="PF14226">
    <property type="entry name" value="DIOX_N"/>
    <property type="match status" value="1"/>
</dbReference>
<evidence type="ECO:0000256" key="1">
    <source>
        <dbReference type="ARBA" id="ARBA00022723"/>
    </source>
</evidence>
<keyword evidence="1" id="KW-0479">Metal-binding</keyword>
<reference evidence="5 6" key="1">
    <citation type="submission" date="2024-09" db="EMBL/GenBank/DDBJ databases">
        <title>Chromosome-scale assembly of Riccia fluitans.</title>
        <authorList>
            <person name="Paukszto L."/>
            <person name="Sawicki J."/>
            <person name="Karawczyk K."/>
            <person name="Piernik-Szablinska J."/>
            <person name="Szczecinska M."/>
            <person name="Mazdziarz M."/>
        </authorList>
    </citation>
    <scope>NUCLEOTIDE SEQUENCE [LARGE SCALE GENOMIC DNA]</scope>
    <source>
        <strain evidence="5">Rf_01</strain>
        <tissue evidence="5">Aerial parts of the thallus</tissue>
    </source>
</reference>
<evidence type="ECO:0000259" key="4">
    <source>
        <dbReference type="Pfam" id="PF14226"/>
    </source>
</evidence>
<dbReference type="AlphaFoldDB" id="A0ABD1ZG82"/>
<keyword evidence="6" id="KW-1185">Reference proteome</keyword>
<dbReference type="InterPro" id="IPR050231">
    <property type="entry name" value="Iron_ascorbate_oxido_reductase"/>
</dbReference>
<feature type="domain" description="Isopenicillin N synthase-like Fe(2+) 2OG dioxygenase" evidence="3">
    <location>
        <begin position="197"/>
        <end position="229"/>
    </location>
</feature>
<dbReference type="EMBL" id="JBHFFA010000001">
    <property type="protein sequence ID" value="KAL2650445.1"/>
    <property type="molecule type" value="Genomic_DNA"/>
</dbReference>
<organism evidence="5 6">
    <name type="scientific">Riccia fluitans</name>
    <dbReference type="NCBI Taxonomy" id="41844"/>
    <lineage>
        <taxon>Eukaryota</taxon>
        <taxon>Viridiplantae</taxon>
        <taxon>Streptophyta</taxon>
        <taxon>Embryophyta</taxon>
        <taxon>Marchantiophyta</taxon>
        <taxon>Marchantiopsida</taxon>
        <taxon>Marchantiidae</taxon>
        <taxon>Marchantiales</taxon>
        <taxon>Ricciaceae</taxon>
        <taxon>Riccia</taxon>
    </lineage>
</organism>
<feature type="domain" description="Non-haem dioxygenase N-terminal" evidence="4">
    <location>
        <begin position="7"/>
        <end position="83"/>
    </location>
</feature>
<dbReference type="PANTHER" id="PTHR47990">
    <property type="entry name" value="2-OXOGLUTARATE (2OG) AND FE(II)-DEPENDENT OXYGENASE SUPERFAMILY PROTEIN-RELATED"/>
    <property type="match status" value="1"/>
</dbReference>
<keyword evidence="2" id="KW-0408">Iron</keyword>
<dbReference type="Proteomes" id="UP001605036">
    <property type="component" value="Unassembled WGS sequence"/>
</dbReference>
<comment type="caution">
    <text evidence="5">The sequence shown here is derived from an EMBL/GenBank/DDBJ whole genome shotgun (WGS) entry which is preliminary data.</text>
</comment>